<dbReference type="InterPro" id="IPR008358">
    <property type="entry name" value="Sig_transdc_His_kin/Pase_MprB"/>
</dbReference>
<dbReference type="PANTHER" id="PTHR45453">
    <property type="entry name" value="PHOSPHATE REGULON SENSOR PROTEIN PHOR"/>
    <property type="match status" value="1"/>
</dbReference>
<evidence type="ECO:0000256" key="4">
    <source>
        <dbReference type="ARBA" id="ARBA00022553"/>
    </source>
</evidence>
<protein>
    <recommendedName>
        <fullName evidence="3">histidine kinase</fullName>
        <ecNumber evidence="3">2.7.13.3</ecNumber>
    </recommendedName>
</protein>
<dbReference type="RefSeq" id="WP_088051649.1">
    <property type="nucleotide sequence ID" value="NZ_BMJD01000019.1"/>
</dbReference>
<dbReference type="InterPro" id="IPR036097">
    <property type="entry name" value="HisK_dim/P_sf"/>
</dbReference>
<dbReference type="SMART" id="SM00388">
    <property type="entry name" value="HisKA"/>
    <property type="match status" value="1"/>
</dbReference>
<dbReference type="GO" id="GO:0004721">
    <property type="term" value="F:phosphoprotein phosphatase activity"/>
    <property type="evidence" value="ECO:0007669"/>
    <property type="project" value="TreeGrafter"/>
</dbReference>
<sequence length="308" mass="35416">MLFVIIVLVTALGVLSAYILVYKKQIESLSKQLDFVHHNDTNQHLELFLQANELQRLAKRLNAVLIHSRDEKVTLYKAEQAFREAITNVSHDLRTPLTSVVGYIDMLQDGKITDVERDEYYQIVKERIHHLVQMLDNLFEFARIESGEHALASEKIDVGQTFLETIYPFHYDFADKKAEPQLILPDVPIYIIGDAEVLRRIFENVIRNALTHGEGDFKGKIEKANGKAVIHLQNHAPNLQEQEIQNLFKRFYTTDPSRHRKTTGLGLSITKGLVEMMNGEIKAEKQGNEFVLTIRFDLLSSHNGHVRF</sequence>
<accession>A0A9W5TYM3</accession>
<dbReference type="SUPFAM" id="SSF47384">
    <property type="entry name" value="Homodimeric domain of signal transducing histidine kinase"/>
    <property type="match status" value="1"/>
</dbReference>
<feature type="domain" description="Histidine kinase" evidence="10">
    <location>
        <begin position="88"/>
        <end position="300"/>
    </location>
</feature>
<dbReference type="InterPro" id="IPR003594">
    <property type="entry name" value="HATPase_dom"/>
</dbReference>
<dbReference type="InterPro" id="IPR003661">
    <property type="entry name" value="HisK_dim/P_dom"/>
</dbReference>
<name>A0A9W5TYM3_9BACI</name>
<comment type="caution">
    <text evidence="11">The sequence shown here is derived from an EMBL/GenBank/DDBJ whole genome shotgun (WGS) entry which is preliminary data.</text>
</comment>
<dbReference type="Gene3D" id="3.30.565.10">
    <property type="entry name" value="Histidine kinase-like ATPase, C-terminal domain"/>
    <property type="match status" value="1"/>
</dbReference>
<dbReference type="Proteomes" id="UP000621492">
    <property type="component" value="Unassembled WGS sequence"/>
</dbReference>
<evidence type="ECO:0000256" key="1">
    <source>
        <dbReference type="ARBA" id="ARBA00000085"/>
    </source>
</evidence>
<dbReference type="Pfam" id="PF02518">
    <property type="entry name" value="HATPase_c"/>
    <property type="match status" value="1"/>
</dbReference>
<keyword evidence="12" id="KW-1185">Reference proteome</keyword>
<dbReference type="CDD" id="cd00082">
    <property type="entry name" value="HisKA"/>
    <property type="match status" value="1"/>
</dbReference>
<keyword evidence="4" id="KW-0597">Phosphoprotein</keyword>
<dbReference type="InterPro" id="IPR005467">
    <property type="entry name" value="His_kinase_dom"/>
</dbReference>
<keyword evidence="7 11" id="KW-0418">Kinase</keyword>
<dbReference type="GO" id="GO:0005886">
    <property type="term" value="C:plasma membrane"/>
    <property type="evidence" value="ECO:0007669"/>
    <property type="project" value="TreeGrafter"/>
</dbReference>
<comment type="catalytic activity">
    <reaction evidence="1">
        <text>ATP + protein L-histidine = ADP + protein N-phospho-L-histidine.</text>
        <dbReference type="EC" id="2.7.13.3"/>
    </reaction>
</comment>
<dbReference type="GO" id="GO:0005524">
    <property type="term" value="F:ATP binding"/>
    <property type="evidence" value="ECO:0007669"/>
    <property type="project" value="UniProtKB-KW"/>
</dbReference>
<evidence type="ECO:0000256" key="5">
    <source>
        <dbReference type="ARBA" id="ARBA00022679"/>
    </source>
</evidence>
<dbReference type="CDD" id="cd00075">
    <property type="entry name" value="HATPase"/>
    <property type="match status" value="1"/>
</dbReference>
<dbReference type="InterPro" id="IPR036890">
    <property type="entry name" value="HATPase_C_sf"/>
</dbReference>
<proteinExistence type="predicted"/>
<reference evidence="11" key="1">
    <citation type="journal article" date="2014" name="Int. J. Syst. Evol. Microbiol.">
        <title>Complete genome sequence of Corynebacterium casei LMG S-19264T (=DSM 44701T), isolated from a smear-ripened cheese.</title>
        <authorList>
            <consortium name="US DOE Joint Genome Institute (JGI-PGF)"/>
            <person name="Walter F."/>
            <person name="Albersmeier A."/>
            <person name="Kalinowski J."/>
            <person name="Ruckert C."/>
        </authorList>
    </citation>
    <scope>NUCLEOTIDE SEQUENCE</scope>
    <source>
        <strain evidence="11">CGMCC 1.15454</strain>
    </source>
</reference>
<gene>
    <name evidence="11" type="ORF">GCM10011409_24650</name>
</gene>
<dbReference type="SMART" id="SM00387">
    <property type="entry name" value="HATPase_c"/>
    <property type="match status" value="1"/>
</dbReference>
<dbReference type="Gene3D" id="1.10.287.130">
    <property type="match status" value="1"/>
</dbReference>
<evidence type="ECO:0000313" key="12">
    <source>
        <dbReference type="Proteomes" id="UP000621492"/>
    </source>
</evidence>
<keyword evidence="5" id="KW-0808">Transferase</keyword>
<keyword evidence="6" id="KW-0547">Nucleotide-binding</keyword>
<dbReference type="PRINTS" id="PR01780">
    <property type="entry name" value="LANTIREGPROT"/>
</dbReference>
<evidence type="ECO:0000256" key="6">
    <source>
        <dbReference type="ARBA" id="ARBA00022741"/>
    </source>
</evidence>
<evidence type="ECO:0000259" key="10">
    <source>
        <dbReference type="PROSITE" id="PS50109"/>
    </source>
</evidence>
<comment type="subcellular location">
    <subcellularLocation>
        <location evidence="2">Membrane</location>
    </subcellularLocation>
</comment>
<dbReference type="GO" id="GO:0000155">
    <property type="term" value="F:phosphorelay sensor kinase activity"/>
    <property type="evidence" value="ECO:0007669"/>
    <property type="project" value="InterPro"/>
</dbReference>
<evidence type="ECO:0000313" key="11">
    <source>
        <dbReference type="EMBL" id="GGB46141.1"/>
    </source>
</evidence>
<dbReference type="GO" id="GO:0016036">
    <property type="term" value="P:cellular response to phosphate starvation"/>
    <property type="evidence" value="ECO:0007669"/>
    <property type="project" value="TreeGrafter"/>
</dbReference>
<keyword evidence="8" id="KW-0067">ATP-binding</keyword>
<dbReference type="PANTHER" id="PTHR45453:SF1">
    <property type="entry name" value="PHOSPHATE REGULON SENSOR PROTEIN PHOR"/>
    <property type="match status" value="1"/>
</dbReference>
<dbReference type="Pfam" id="PF00512">
    <property type="entry name" value="HisKA"/>
    <property type="match status" value="1"/>
</dbReference>
<dbReference type="InterPro" id="IPR050351">
    <property type="entry name" value="BphY/WalK/GraS-like"/>
</dbReference>
<evidence type="ECO:0000256" key="8">
    <source>
        <dbReference type="ARBA" id="ARBA00022840"/>
    </source>
</evidence>
<dbReference type="AlphaFoldDB" id="A0A9W5TYM3"/>
<dbReference type="EMBL" id="BMJD01000019">
    <property type="protein sequence ID" value="GGB46141.1"/>
    <property type="molecule type" value="Genomic_DNA"/>
</dbReference>
<dbReference type="SUPFAM" id="SSF55874">
    <property type="entry name" value="ATPase domain of HSP90 chaperone/DNA topoisomerase II/histidine kinase"/>
    <property type="match status" value="1"/>
</dbReference>
<reference evidence="11" key="2">
    <citation type="submission" date="2020-09" db="EMBL/GenBank/DDBJ databases">
        <authorList>
            <person name="Sun Q."/>
            <person name="Zhou Y."/>
        </authorList>
    </citation>
    <scope>NUCLEOTIDE SEQUENCE</scope>
    <source>
        <strain evidence="11">CGMCC 1.15454</strain>
    </source>
</reference>
<evidence type="ECO:0000256" key="7">
    <source>
        <dbReference type="ARBA" id="ARBA00022777"/>
    </source>
</evidence>
<organism evidence="11 12">
    <name type="scientific">Lentibacillus populi</name>
    <dbReference type="NCBI Taxonomy" id="1827502"/>
    <lineage>
        <taxon>Bacteria</taxon>
        <taxon>Bacillati</taxon>
        <taxon>Bacillota</taxon>
        <taxon>Bacilli</taxon>
        <taxon>Bacillales</taxon>
        <taxon>Bacillaceae</taxon>
        <taxon>Lentibacillus</taxon>
    </lineage>
</organism>
<dbReference type="EC" id="2.7.13.3" evidence="3"/>
<keyword evidence="9" id="KW-0902">Two-component regulatory system</keyword>
<evidence type="ECO:0000256" key="2">
    <source>
        <dbReference type="ARBA" id="ARBA00004370"/>
    </source>
</evidence>
<dbReference type="PROSITE" id="PS50109">
    <property type="entry name" value="HIS_KIN"/>
    <property type="match status" value="1"/>
</dbReference>
<evidence type="ECO:0000256" key="3">
    <source>
        <dbReference type="ARBA" id="ARBA00012438"/>
    </source>
</evidence>
<evidence type="ECO:0000256" key="9">
    <source>
        <dbReference type="ARBA" id="ARBA00023012"/>
    </source>
</evidence>